<gene>
    <name evidence="2" type="primary">Nfu_g_1_024151</name>
    <name evidence="2" type="ORF">TNCT_306351</name>
</gene>
<dbReference type="InterPro" id="IPR041588">
    <property type="entry name" value="Integrase_H2C2"/>
</dbReference>
<evidence type="ECO:0000259" key="1">
    <source>
        <dbReference type="Pfam" id="PF17921"/>
    </source>
</evidence>
<comment type="caution">
    <text evidence="2">The sequence shown here is derived from an EMBL/GenBank/DDBJ whole genome shotgun (WGS) entry which is preliminary data.</text>
</comment>
<keyword evidence="3" id="KW-1185">Reference proteome</keyword>
<feature type="domain" description="Integrase zinc-binding" evidence="1">
    <location>
        <begin position="28"/>
        <end position="80"/>
    </location>
</feature>
<name>A0A8X6LVU2_TRICU</name>
<evidence type="ECO:0000313" key="2">
    <source>
        <dbReference type="EMBL" id="GFR22522.1"/>
    </source>
</evidence>
<dbReference type="OrthoDB" id="6434970at2759"/>
<dbReference type="EMBL" id="BMAO01008316">
    <property type="protein sequence ID" value="GFR22522.1"/>
    <property type="molecule type" value="Genomic_DNA"/>
</dbReference>
<dbReference type="Gene3D" id="1.10.340.70">
    <property type="match status" value="1"/>
</dbReference>
<dbReference type="Pfam" id="PF17921">
    <property type="entry name" value="Integrase_H2C2"/>
    <property type="match status" value="1"/>
</dbReference>
<sequence length="127" mass="14633">MLVVFGRLQFSEFSQKEKHPWILPNGEKFTNLLIQYAHKRVLHFGIASTLAHLREKYFIIKGRKNLKSVLQNCIIFKKLNASPGKQEIAPLPKDRIVEPFPFLTCAVDFSGPIYIKTKTDSEKAYIV</sequence>
<accession>A0A8X6LVU2</accession>
<proteinExistence type="predicted"/>
<evidence type="ECO:0000313" key="3">
    <source>
        <dbReference type="Proteomes" id="UP000887116"/>
    </source>
</evidence>
<dbReference type="PANTHER" id="PTHR47331">
    <property type="entry name" value="PHD-TYPE DOMAIN-CONTAINING PROTEIN"/>
    <property type="match status" value="1"/>
</dbReference>
<reference evidence="2" key="1">
    <citation type="submission" date="2020-07" db="EMBL/GenBank/DDBJ databases">
        <title>Multicomponent nature underlies the extraordinary mechanical properties of spider dragline silk.</title>
        <authorList>
            <person name="Kono N."/>
            <person name="Nakamura H."/>
            <person name="Mori M."/>
            <person name="Yoshida Y."/>
            <person name="Ohtoshi R."/>
            <person name="Malay A.D."/>
            <person name="Moran D.A.P."/>
            <person name="Tomita M."/>
            <person name="Numata K."/>
            <person name="Arakawa K."/>
        </authorList>
    </citation>
    <scope>NUCLEOTIDE SEQUENCE</scope>
</reference>
<protein>
    <submittedName>
        <fullName evidence="2">Integrase catalytic domain-containing protein</fullName>
    </submittedName>
</protein>
<dbReference type="AlphaFoldDB" id="A0A8X6LVU2"/>
<dbReference type="Proteomes" id="UP000887116">
    <property type="component" value="Unassembled WGS sequence"/>
</dbReference>
<organism evidence="2 3">
    <name type="scientific">Trichonephila clavata</name>
    <name type="common">Joro spider</name>
    <name type="synonym">Nephila clavata</name>
    <dbReference type="NCBI Taxonomy" id="2740835"/>
    <lineage>
        <taxon>Eukaryota</taxon>
        <taxon>Metazoa</taxon>
        <taxon>Ecdysozoa</taxon>
        <taxon>Arthropoda</taxon>
        <taxon>Chelicerata</taxon>
        <taxon>Arachnida</taxon>
        <taxon>Araneae</taxon>
        <taxon>Araneomorphae</taxon>
        <taxon>Entelegynae</taxon>
        <taxon>Araneoidea</taxon>
        <taxon>Nephilidae</taxon>
        <taxon>Trichonephila</taxon>
    </lineage>
</organism>